<comment type="function">
    <text evidence="2">Catalyzes two activities which are involved in the cyclic version of arginine biosynthesis: the synthesis of N-acetylglutamate from glutamate and acetyl-CoA as the acetyl donor, and of ornithine by transacetylation between N(2)-acetylornithine and glutamate.</text>
</comment>
<dbReference type="GO" id="GO:0004358">
    <property type="term" value="F:L-glutamate N-acetyltransferase activity, acting on acetyl-L-ornithine as donor"/>
    <property type="evidence" value="ECO:0007669"/>
    <property type="project" value="UniProtKB-UniRule"/>
</dbReference>
<feature type="site" description="Involved in the stabilization of negative charge on the oxyanion by the formation of the oxyanion hole" evidence="2">
    <location>
        <position position="114"/>
    </location>
</feature>
<keyword evidence="2" id="KW-0055">Arginine biosynthesis</keyword>
<keyword evidence="2" id="KW-0963">Cytoplasm</keyword>
<keyword evidence="2 3" id="KW-0808">Transferase</keyword>
<keyword evidence="2" id="KW-0068">Autocatalytic cleavage</keyword>
<dbReference type="SUPFAM" id="SSF56266">
    <property type="entry name" value="DmpA/ArgJ-like"/>
    <property type="match status" value="1"/>
</dbReference>
<dbReference type="Gene3D" id="3.60.70.12">
    <property type="entry name" value="L-amino peptidase D-ALA esterase/amidase"/>
    <property type="match status" value="1"/>
</dbReference>
<comment type="subcellular location">
    <subcellularLocation>
        <location evidence="2">Cytoplasm</location>
    </subcellularLocation>
</comment>
<dbReference type="EMBL" id="CTEN01000002">
    <property type="protein sequence ID" value="CQR24427.1"/>
    <property type="molecule type" value="Genomic_DNA"/>
</dbReference>
<evidence type="ECO:0000256" key="2">
    <source>
        <dbReference type="HAMAP-Rule" id="MF_01106"/>
    </source>
</evidence>
<evidence type="ECO:0000313" key="3">
    <source>
        <dbReference type="EMBL" id="CQR24427.1"/>
    </source>
</evidence>
<protein>
    <recommendedName>
        <fullName evidence="2">Arginine biosynthesis bifunctional protein ArgJ</fullName>
    </recommendedName>
    <domain>
        <recommendedName>
            <fullName evidence="2">Glutamate N-acetyltransferase</fullName>
            <ecNumber evidence="2">2.3.1.35</ecNumber>
        </recommendedName>
        <alternativeName>
            <fullName evidence="2">Ornithine acetyltransferase</fullName>
            <shortName evidence="2">OATase</shortName>
        </alternativeName>
        <alternativeName>
            <fullName evidence="2">Ornithine transacetylase</fullName>
        </alternativeName>
    </domain>
    <domain>
        <recommendedName>
            <fullName evidence="2">Amino-acid acetyltransferase</fullName>
            <ecNumber evidence="2">2.3.1.1</ecNumber>
        </recommendedName>
        <alternativeName>
            <fullName evidence="2">N-acetylglutamate synthase</fullName>
            <shortName evidence="2">AGSase</shortName>
        </alternativeName>
    </domain>
    <component>
        <recommendedName>
            <fullName evidence="2">Arginine biosynthesis bifunctional protein ArgJ alpha chain</fullName>
        </recommendedName>
    </component>
    <component>
        <recommendedName>
            <fullName evidence="2">Arginine biosynthesis bifunctional protein ArgJ beta chain</fullName>
        </recommendedName>
    </component>
</protein>
<comment type="catalytic activity">
    <reaction evidence="2">
        <text>N(2)-acetyl-L-ornithine + L-glutamate = N-acetyl-L-glutamate + L-ornithine</text>
        <dbReference type="Rhea" id="RHEA:15349"/>
        <dbReference type="ChEBI" id="CHEBI:29985"/>
        <dbReference type="ChEBI" id="CHEBI:44337"/>
        <dbReference type="ChEBI" id="CHEBI:46911"/>
        <dbReference type="ChEBI" id="CHEBI:57805"/>
        <dbReference type="EC" id="2.3.1.35"/>
    </reaction>
</comment>
<dbReference type="GO" id="GO:0005737">
    <property type="term" value="C:cytoplasm"/>
    <property type="evidence" value="ECO:0007669"/>
    <property type="project" value="UniProtKB-SubCell"/>
</dbReference>
<dbReference type="PANTHER" id="PTHR23100">
    <property type="entry name" value="ARGININE BIOSYNTHESIS BIFUNCTIONAL PROTEIN ARGJ"/>
    <property type="match status" value="1"/>
</dbReference>
<comment type="catalytic activity">
    <reaction evidence="2">
        <text>L-glutamate + acetyl-CoA = N-acetyl-L-glutamate + CoA + H(+)</text>
        <dbReference type="Rhea" id="RHEA:24292"/>
        <dbReference type="ChEBI" id="CHEBI:15378"/>
        <dbReference type="ChEBI" id="CHEBI:29985"/>
        <dbReference type="ChEBI" id="CHEBI:44337"/>
        <dbReference type="ChEBI" id="CHEBI:57287"/>
        <dbReference type="ChEBI" id="CHEBI:57288"/>
        <dbReference type="EC" id="2.3.1.1"/>
    </reaction>
</comment>
<gene>
    <name evidence="2 3" type="primary">argJ</name>
    <name evidence="3" type="ORF">BN1356_00772</name>
</gene>
<dbReference type="Pfam" id="PF01960">
    <property type="entry name" value="ArgJ"/>
    <property type="match status" value="1"/>
</dbReference>
<dbReference type="HAMAP" id="MF_01106">
    <property type="entry name" value="ArgJ"/>
    <property type="match status" value="1"/>
</dbReference>
<dbReference type="STRING" id="1608583.BN1356_00772"/>
<evidence type="ECO:0000313" key="4">
    <source>
        <dbReference type="Proteomes" id="UP000198604"/>
    </source>
</evidence>
<feature type="binding site" evidence="2">
    <location>
        <position position="147"/>
    </location>
    <ligand>
        <name>substrate</name>
    </ligand>
</feature>
<accession>A0A0E4CSA5</accession>
<dbReference type="InterPro" id="IPR016117">
    <property type="entry name" value="ArgJ-like_dom_sf"/>
</dbReference>
<keyword evidence="2" id="KW-0511">Multifunctional enzyme</keyword>
<keyword evidence="4" id="KW-1185">Reference proteome</keyword>
<reference evidence="4" key="1">
    <citation type="submission" date="2015-03" db="EMBL/GenBank/DDBJ databases">
        <authorList>
            <person name="Urmite Genomes"/>
        </authorList>
    </citation>
    <scope>NUCLEOTIDE SEQUENCE [LARGE SCALE GENOMIC DNA]</scope>
    <source>
        <strain evidence="4">FF10</strain>
    </source>
</reference>
<keyword evidence="2" id="KW-0012">Acyltransferase</keyword>
<keyword evidence="2" id="KW-0028">Amino-acid biosynthesis</keyword>
<sequence>MKVIKGSIATPIGFSADGLHAGFKKKKMDLGWIVSDVSASVAGVYTTNKVIAAPLTVTKEAIAKSRKMRAILVNSGCANSCTGQQGMKDAYSMQKWTADKLGIEPELVGVASTGVIGQLLNMDILKSGLSKLVVNGNADYFSEAILTTDTVVKTVAVTEMFEKIEVTMGGVARQYS</sequence>
<feature type="site" description="Involved in the stabilization of negative charge on the oxyanion by the formation of the oxyanion hole" evidence="2">
    <location>
        <position position="113"/>
    </location>
</feature>
<dbReference type="GO" id="GO:0006526">
    <property type="term" value="P:L-arginine biosynthetic process"/>
    <property type="evidence" value="ECO:0007669"/>
    <property type="project" value="UniProtKB-UniRule"/>
</dbReference>
<comment type="similarity">
    <text evidence="2">Belongs to the ArgJ family.</text>
</comment>
<comment type="subunit">
    <text evidence="1 2">Heterotetramer of two alpha and two beta chains.</text>
</comment>
<dbReference type="UniPathway" id="UPA00068">
    <property type="reaction ID" value="UER00106"/>
</dbReference>
<organism evidence="3 4">
    <name type="scientific">Streptococcus varani</name>
    <dbReference type="NCBI Taxonomy" id="1608583"/>
    <lineage>
        <taxon>Bacteria</taxon>
        <taxon>Bacillati</taxon>
        <taxon>Bacillota</taxon>
        <taxon>Bacilli</taxon>
        <taxon>Lactobacillales</taxon>
        <taxon>Streptococcaceae</taxon>
        <taxon>Streptococcus</taxon>
    </lineage>
</organism>
<dbReference type="GO" id="GO:0006592">
    <property type="term" value="P:ornithine biosynthetic process"/>
    <property type="evidence" value="ECO:0007669"/>
    <property type="project" value="TreeGrafter"/>
</dbReference>
<name>A0A0E4CSA5_9STRE</name>
<dbReference type="Proteomes" id="UP000198604">
    <property type="component" value="Unassembled WGS sequence"/>
</dbReference>
<dbReference type="InterPro" id="IPR002813">
    <property type="entry name" value="Arg_biosynth_ArgJ"/>
</dbReference>
<dbReference type="EC" id="2.3.1.1" evidence="2"/>
<dbReference type="EC" id="2.3.1.35" evidence="2"/>
<dbReference type="GO" id="GO:0004042">
    <property type="term" value="F:L-glutamate N-acetyltransferase activity"/>
    <property type="evidence" value="ECO:0007669"/>
    <property type="project" value="UniProtKB-UniRule"/>
</dbReference>
<evidence type="ECO:0000256" key="1">
    <source>
        <dbReference type="ARBA" id="ARBA00011475"/>
    </source>
</evidence>
<comment type="caution">
    <text evidence="2">Lacks conserved residue(s) required for the propagation of feature annotation.</text>
</comment>
<comment type="pathway">
    <text evidence="2">Amino-acid biosynthesis; L-arginine biosynthesis; L-ornithine and N-acetyl-L-glutamate from L-glutamate and N(2)-acetyl-L-ornithine (cyclic): step 1/1.</text>
</comment>
<dbReference type="PANTHER" id="PTHR23100:SF0">
    <property type="entry name" value="ARGININE BIOSYNTHESIS BIFUNCTIONAL PROTEIN ARGJ, MITOCHONDRIAL"/>
    <property type="match status" value="1"/>
</dbReference>
<proteinExistence type="inferred from homology"/>
<comment type="pathway">
    <text evidence="2">Amino-acid biosynthesis; L-arginine biosynthesis; N(2)-acetyl-L-ornithine from L-glutamate: step 1/4.</text>
</comment>
<dbReference type="AlphaFoldDB" id="A0A0E4CSA5"/>